<evidence type="ECO:0000313" key="3">
    <source>
        <dbReference type="Proteomes" id="UP000530571"/>
    </source>
</evidence>
<feature type="signal peptide" evidence="1">
    <location>
        <begin position="1"/>
        <end position="17"/>
    </location>
</feature>
<dbReference type="RefSeq" id="WP_183481290.1">
    <property type="nucleotide sequence ID" value="NZ_JACIDZ010000001.1"/>
</dbReference>
<evidence type="ECO:0000256" key="1">
    <source>
        <dbReference type="SAM" id="SignalP"/>
    </source>
</evidence>
<evidence type="ECO:0000313" key="2">
    <source>
        <dbReference type="EMBL" id="MBB4120287.1"/>
    </source>
</evidence>
<dbReference type="EMBL" id="JACIDZ010000001">
    <property type="protein sequence ID" value="MBB4120287.1"/>
    <property type="molecule type" value="Genomic_DNA"/>
</dbReference>
<gene>
    <name evidence="2" type="ORF">GGR30_000182</name>
</gene>
<name>A0A7W6KFR3_9HYPH</name>
<proteinExistence type="predicted"/>
<evidence type="ECO:0008006" key="4">
    <source>
        <dbReference type="Google" id="ProtNLM"/>
    </source>
</evidence>
<reference evidence="2 3" key="1">
    <citation type="submission" date="2020-08" db="EMBL/GenBank/DDBJ databases">
        <title>Genomic Encyclopedia of Type Strains, Phase IV (KMG-IV): sequencing the most valuable type-strain genomes for metagenomic binning, comparative biology and taxonomic classification.</title>
        <authorList>
            <person name="Goeker M."/>
        </authorList>
    </citation>
    <scope>NUCLEOTIDE SEQUENCE [LARGE SCALE GENOMIC DNA]</scope>
    <source>
        <strain evidence="2 3">DSM 28101</strain>
    </source>
</reference>
<keyword evidence="1" id="KW-0732">Signal</keyword>
<organism evidence="2 3">
    <name type="scientific">Martelella radicis</name>
    <dbReference type="NCBI Taxonomy" id="1397476"/>
    <lineage>
        <taxon>Bacteria</taxon>
        <taxon>Pseudomonadati</taxon>
        <taxon>Pseudomonadota</taxon>
        <taxon>Alphaproteobacteria</taxon>
        <taxon>Hyphomicrobiales</taxon>
        <taxon>Aurantimonadaceae</taxon>
        <taxon>Martelella</taxon>
    </lineage>
</organism>
<comment type="caution">
    <text evidence="2">The sequence shown here is derived from an EMBL/GenBank/DDBJ whole genome shotgun (WGS) entry which is preliminary data.</text>
</comment>
<feature type="chain" id="PRO_5031513766" description="Lipoprotein" evidence="1">
    <location>
        <begin position="18"/>
        <end position="121"/>
    </location>
</feature>
<accession>A0A7W6KFR3</accession>
<sequence length="121" mass="12966">MSKMKMLLCAAPLMLLAACTESLDYDAEDDAYISGANTPSSNASAKSSILQCPSSCTTTKGGKVNVQVASTCDAARSYYNEYKLAVNKYGSAGAEPYWDAYEQTADLANEMYSAYGCQPDY</sequence>
<keyword evidence="3" id="KW-1185">Reference proteome</keyword>
<dbReference type="AlphaFoldDB" id="A0A7W6KFR3"/>
<dbReference type="Proteomes" id="UP000530571">
    <property type="component" value="Unassembled WGS sequence"/>
</dbReference>
<protein>
    <recommendedName>
        <fullName evidence="4">Lipoprotein</fullName>
    </recommendedName>
</protein>
<dbReference type="PROSITE" id="PS51257">
    <property type="entry name" value="PROKAR_LIPOPROTEIN"/>
    <property type="match status" value="1"/>
</dbReference>